<organism evidence="2 3">
    <name type="scientific">Pontixanthobacter gangjinensis</name>
    <dbReference type="NCBI Taxonomy" id="1028742"/>
    <lineage>
        <taxon>Bacteria</taxon>
        <taxon>Pseudomonadati</taxon>
        <taxon>Pseudomonadota</taxon>
        <taxon>Alphaproteobacteria</taxon>
        <taxon>Sphingomonadales</taxon>
        <taxon>Erythrobacteraceae</taxon>
        <taxon>Pontixanthobacter</taxon>
    </lineage>
</organism>
<evidence type="ECO:0000313" key="2">
    <source>
        <dbReference type="EMBL" id="MXO56952.1"/>
    </source>
</evidence>
<sequence length="150" mass="16124">MIHQFQKLWACRKGSMAIETAIVAPILATMALGTYEVGTMVSRQHELQTAASEGQVIALAAASGATTNLATIKDIIKTSMGLTDNQITVSRFYRCNANTITTTNADSCGEDDVISSYIKIDLTDTYTPVWTDFGVGAPVTLDVERTVQLS</sequence>
<evidence type="ECO:0000259" key="1">
    <source>
        <dbReference type="Pfam" id="PF07811"/>
    </source>
</evidence>
<dbReference type="OrthoDB" id="7409794at2"/>
<dbReference type="InterPro" id="IPR012495">
    <property type="entry name" value="TadE-like_dom"/>
</dbReference>
<feature type="domain" description="TadE-like" evidence="1">
    <location>
        <begin position="14"/>
        <end position="54"/>
    </location>
</feature>
<gene>
    <name evidence="2" type="ORF">GRI36_08650</name>
</gene>
<protein>
    <submittedName>
        <fullName evidence="2">Pilus assembly protein</fullName>
    </submittedName>
</protein>
<dbReference type="Pfam" id="PF07811">
    <property type="entry name" value="TadE"/>
    <property type="match status" value="1"/>
</dbReference>
<evidence type="ECO:0000313" key="3">
    <source>
        <dbReference type="Proteomes" id="UP000468943"/>
    </source>
</evidence>
<dbReference type="Proteomes" id="UP000468943">
    <property type="component" value="Unassembled WGS sequence"/>
</dbReference>
<name>A0A6I4SR25_9SPHN</name>
<dbReference type="AlphaFoldDB" id="A0A6I4SR25"/>
<dbReference type="EMBL" id="WTYS01000001">
    <property type="protein sequence ID" value="MXO56952.1"/>
    <property type="molecule type" value="Genomic_DNA"/>
</dbReference>
<comment type="caution">
    <text evidence="2">The sequence shown here is derived from an EMBL/GenBank/DDBJ whole genome shotgun (WGS) entry which is preliminary data.</text>
</comment>
<proteinExistence type="predicted"/>
<accession>A0A6I4SR25</accession>
<keyword evidence="3" id="KW-1185">Reference proteome</keyword>
<reference evidence="2 3" key="1">
    <citation type="submission" date="2019-12" db="EMBL/GenBank/DDBJ databases">
        <title>Genomic-based taxomic classification of the family Erythrobacteraceae.</title>
        <authorList>
            <person name="Xu L."/>
        </authorList>
    </citation>
    <scope>NUCLEOTIDE SEQUENCE [LARGE SCALE GENOMIC DNA]</scope>
    <source>
        <strain evidence="2 3">JCM 17802</strain>
    </source>
</reference>